<dbReference type="SUPFAM" id="SSF88723">
    <property type="entry name" value="PIN domain-like"/>
    <property type="match status" value="1"/>
</dbReference>
<organism evidence="1 2">
    <name type="scientific">Streptomyces dysideae</name>
    <dbReference type="NCBI Taxonomy" id="909626"/>
    <lineage>
        <taxon>Bacteria</taxon>
        <taxon>Bacillati</taxon>
        <taxon>Actinomycetota</taxon>
        <taxon>Actinomycetes</taxon>
        <taxon>Kitasatosporales</taxon>
        <taxon>Streptomycetaceae</taxon>
        <taxon>Streptomyces</taxon>
    </lineage>
</organism>
<reference evidence="1 2" key="1">
    <citation type="submission" date="2015-10" db="EMBL/GenBank/DDBJ databases">
        <title>Draft genome sequence of Streptomyces sp. RV15, isolated from a marine sponge.</title>
        <authorList>
            <person name="Ruckert C."/>
            <person name="Abdelmohsen U.R."/>
            <person name="Winkler A."/>
            <person name="Hentschel U."/>
            <person name="Kalinowski J."/>
            <person name="Kampfer P."/>
            <person name="Glaeser S."/>
        </authorList>
    </citation>
    <scope>NUCLEOTIDE SEQUENCE [LARGE SCALE GENOMIC DNA]</scope>
    <source>
        <strain evidence="1 2">RV15</strain>
    </source>
</reference>
<dbReference type="AlphaFoldDB" id="A0A117S0D6"/>
<evidence type="ECO:0000313" key="1">
    <source>
        <dbReference type="EMBL" id="KUO19717.1"/>
    </source>
</evidence>
<dbReference type="RefSeq" id="WP_067022307.1">
    <property type="nucleotide sequence ID" value="NZ_KQ949084.1"/>
</dbReference>
<dbReference type="InterPro" id="IPR029060">
    <property type="entry name" value="PIN-like_dom_sf"/>
</dbReference>
<dbReference type="OrthoDB" id="3477780at2"/>
<dbReference type="STRING" id="909626.AQJ91_18015"/>
<protein>
    <recommendedName>
        <fullName evidence="3">PIN domain-containing protein</fullName>
    </recommendedName>
</protein>
<keyword evidence="2" id="KW-1185">Reference proteome</keyword>
<evidence type="ECO:0008006" key="3">
    <source>
        <dbReference type="Google" id="ProtNLM"/>
    </source>
</evidence>
<sequence length="146" mass="15503">MARRVAPAFPRALLVLDAQPLSLLADQDRRMTLMLKVAEAEGYAAAISTVSIAEVRRTGQAANHLRWLRSRLTVIPATELIADRAAELLEDAGLDGHENVVDALVVATAACSGGPMKVASTDGSHIPKLCHAASTGRSSPVEWVRV</sequence>
<dbReference type="Gene3D" id="3.40.50.1010">
    <property type="entry name" value="5'-nuclease"/>
    <property type="match status" value="1"/>
</dbReference>
<name>A0A117S0D6_9ACTN</name>
<proteinExistence type="predicted"/>
<evidence type="ECO:0000313" key="2">
    <source>
        <dbReference type="Proteomes" id="UP000053260"/>
    </source>
</evidence>
<accession>A0A117S0D6</accession>
<dbReference type="EMBL" id="LMXB01000048">
    <property type="protein sequence ID" value="KUO19717.1"/>
    <property type="molecule type" value="Genomic_DNA"/>
</dbReference>
<dbReference type="Proteomes" id="UP000053260">
    <property type="component" value="Unassembled WGS sequence"/>
</dbReference>
<gene>
    <name evidence="1" type="ORF">AQJ91_18015</name>
</gene>
<comment type="caution">
    <text evidence="1">The sequence shown here is derived from an EMBL/GenBank/DDBJ whole genome shotgun (WGS) entry which is preliminary data.</text>
</comment>